<accession>A0A1C3WP84</accession>
<dbReference type="AlphaFoldDB" id="A0A1C3WP84"/>
<dbReference type="OrthoDB" id="378644at2"/>
<dbReference type="RefSeq" id="WP_092853796.1">
    <property type="nucleotide sequence ID" value="NZ_FMAH01000035.1"/>
</dbReference>
<dbReference type="Proteomes" id="UP000199435">
    <property type="component" value="Unassembled WGS sequence"/>
</dbReference>
<dbReference type="STRING" id="411945.GA0061102_103510"/>
<dbReference type="EMBL" id="FMAH01000035">
    <property type="protein sequence ID" value="SCB41758.1"/>
    <property type="molecule type" value="Genomic_DNA"/>
</dbReference>
<proteinExistence type="predicted"/>
<sequence length="222" mass="23622">MTRSELNEAVAILQSTAANLSALTSGTTEEGAALDRACTTLNFDAKSLLQAGSIGTTALACFTAATTAGITSDQFYAIRSTISALTPSYPAGTTMRQMLLRMCIAEESRAVSNAILTSRSEAEAILARMVDDFEAIEDYAADNLESAAYQAFIALHGAVAYDLSQRASQLPKLATYTFGKRRTSLTLANVLYGDASRADEIINENSPVHPAFMPDSIRALTE</sequence>
<reference evidence="2" key="1">
    <citation type="submission" date="2016-08" db="EMBL/GenBank/DDBJ databases">
        <authorList>
            <person name="Varghese N."/>
            <person name="Submissions Spin"/>
        </authorList>
    </citation>
    <scope>NUCLEOTIDE SEQUENCE [LARGE SCALE GENOMIC DNA]</scope>
    <source>
        <strain evidence="2">HAMBI 2971</strain>
    </source>
</reference>
<name>A0A1C3WP84_9HYPH</name>
<organism evidence="1 2">
    <name type="scientific">Rhizobium miluonense</name>
    <dbReference type="NCBI Taxonomy" id="411945"/>
    <lineage>
        <taxon>Bacteria</taxon>
        <taxon>Pseudomonadati</taxon>
        <taxon>Pseudomonadota</taxon>
        <taxon>Alphaproteobacteria</taxon>
        <taxon>Hyphomicrobiales</taxon>
        <taxon>Rhizobiaceae</taxon>
        <taxon>Rhizobium/Agrobacterium group</taxon>
        <taxon>Rhizobium</taxon>
    </lineage>
</organism>
<evidence type="ECO:0000313" key="2">
    <source>
        <dbReference type="Proteomes" id="UP000199435"/>
    </source>
</evidence>
<protein>
    <submittedName>
        <fullName evidence="1">Uncharacterized protein</fullName>
    </submittedName>
</protein>
<gene>
    <name evidence="1" type="ORF">GA0061102_103510</name>
</gene>
<keyword evidence="2" id="KW-1185">Reference proteome</keyword>
<evidence type="ECO:0000313" key="1">
    <source>
        <dbReference type="EMBL" id="SCB41758.1"/>
    </source>
</evidence>